<organism evidence="1 2">
    <name type="scientific">Alkaliphilus peptidifermentans DSM 18978</name>
    <dbReference type="NCBI Taxonomy" id="1120976"/>
    <lineage>
        <taxon>Bacteria</taxon>
        <taxon>Bacillati</taxon>
        <taxon>Bacillota</taxon>
        <taxon>Clostridia</taxon>
        <taxon>Peptostreptococcales</taxon>
        <taxon>Natronincolaceae</taxon>
        <taxon>Alkaliphilus</taxon>
    </lineage>
</organism>
<evidence type="ECO:0000313" key="1">
    <source>
        <dbReference type="EMBL" id="SCY86806.1"/>
    </source>
</evidence>
<protein>
    <submittedName>
        <fullName evidence="1">Uncharacterized protein</fullName>
    </submittedName>
</protein>
<sequence length="208" mass="23954">MKLKILDNEFKFENKASEVNSIINTIEGFCSSSDYILNNVIIDGESIQDYQAFIEDNISLIEEIIIEVSTIKEFINEIFLNTLDYLEKATPQIEALADTFYSANYLKEDDINKLGDLIEAIQWILETFHSINKTHNYSAKTEKFDVWEKYSIQIKKLDGVLIDLSNAIDTIDLILIADILKYEISFMFKEMIVQLKELVDVGADRSVN</sequence>
<name>A0A1G5JEN2_9FIRM</name>
<gene>
    <name evidence="1" type="ORF">SAMN03080606_02808</name>
</gene>
<accession>A0A1G5JEN2</accession>
<keyword evidence="2" id="KW-1185">Reference proteome</keyword>
<dbReference type="EMBL" id="FMUS01000019">
    <property type="protein sequence ID" value="SCY86806.1"/>
    <property type="molecule type" value="Genomic_DNA"/>
</dbReference>
<dbReference type="OrthoDB" id="1683192at2"/>
<dbReference type="STRING" id="1120976.SAMN03080606_02808"/>
<dbReference type="Proteomes" id="UP000198636">
    <property type="component" value="Unassembled WGS sequence"/>
</dbReference>
<dbReference type="AlphaFoldDB" id="A0A1G5JEN2"/>
<evidence type="ECO:0000313" key="2">
    <source>
        <dbReference type="Proteomes" id="UP000198636"/>
    </source>
</evidence>
<proteinExistence type="predicted"/>
<dbReference type="RefSeq" id="WP_091544637.1">
    <property type="nucleotide sequence ID" value="NZ_FMUS01000019.1"/>
</dbReference>
<reference evidence="1 2" key="1">
    <citation type="submission" date="2016-10" db="EMBL/GenBank/DDBJ databases">
        <authorList>
            <person name="de Groot N.N."/>
        </authorList>
    </citation>
    <scope>NUCLEOTIDE SEQUENCE [LARGE SCALE GENOMIC DNA]</scope>
    <source>
        <strain evidence="1 2">DSM 18978</strain>
    </source>
</reference>